<evidence type="ECO:0000313" key="9">
    <source>
        <dbReference type="EnsemblMetazoa" id="MDOA010627-PA"/>
    </source>
</evidence>
<keyword evidence="2" id="KW-1003">Cell membrane</keyword>
<evidence type="ECO:0000256" key="3">
    <source>
        <dbReference type="ARBA" id="ARBA00022692"/>
    </source>
</evidence>
<dbReference type="AlphaFoldDB" id="A0A1I8N1P8"/>
<dbReference type="VEuPathDB" id="VectorBase:MDOA010627"/>
<organism evidence="9">
    <name type="scientific">Musca domestica</name>
    <name type="common">House fly</name>
    <dbReference type="NCBI Taxonomy" id="7370"/>
    <lineage>
        <taxon>Eukaryota</taxon>
        <taxon>Metazoa</taxon>
        <taxon>Ecdysozoa</taxon>
        <taxon>Arthropoda</taxon>
        <taxon>Hexapoda</taxon>
        <taxon>Insecta</taxon>
        <taxon>Pterygota</taxon>
        <taxon>Neoptera</taxon>
        <taxon>Endopterygota</taxon>
        <taxon>Diptera</taxon>
        <taxon>Brachycera</taxon>
        <taxon>Muscomorpha</taxon>
        <taxon>Muscoidea</taxon>
        <taxon>Muscidae</taxon>
        <taxon>Musca</taxon>
    </lineage>
</organism>
<keyword evidence="4 8" id="KW-1133">Transmembrane helix</keyword>
<dbReference type="OrthoDB" id="7955835at2759"/>
<dbReference type="VEuPathDB" id="VectorBase:MDOMA2_003406"/>
<accession>A0A1I8N1P8</accession>
<evidence type="ECO:0000256" key="5">
    <source>
        <dbReference type="ARBA" id="ARBA00023136"/>
    </source>
</evidence>
<comment type="subcellular location">
    <subcellularLocation>
        <location evidence="1">Cell membrane</location>
        <topology evidence="1">Multi-pass membrane protein</topology>
    </subcellularLocation>
</comment>
<dbReference type="PANTHER" id="PTHR42643">
    <property type="entry name" value="IONOTROPIC RECEPTOR 20A-RELATED"/>
    <property type="match status" value="1"/>
</dbReference>
<dbReference type="PANTHER" id="PTHR42643:SF41">
    <property type="entry name" value="IONOTROPIC RECEPTOR 20A-RELATED"/>
    <property type="match status" value="1"/>
</dbReference>
<keyword evidence="6" id="KW-0675">Receptor</keyword>
<evidence type="ECO:0000256" key="8">
    <source>
        <dbReference type="SAM" id="Phobius"/>
    </source>
</evidence>
<keyword evidence="5 8" id="KW-0472">Membrane</keyword>
<name>A0A1I8N1P8_MUSDO</name>
<gene>
    <name evidence="9" type="primary">101891281</name>
</gene>
<keyword evidence="7" id="KW-0325">Glycoprotein</keyword>
<dbReference type="InterPro" id="IPR052192">
    <property type="entry name" value="Insect_Ionotropic_Sensory_Rcpt"/>
</dbReference>
<feature type="transmembrane region" description="Helical" evidence="8">
    <location>
        <begin position="316"/>
        <end position="338"/>
    </location>
</feature>
<evidence type="ECO:0000256" key="4">
    <source>
        <dbReference type="ARBA" id="ARBA00022989"/>
    </source>
</evidence>
<feature type="transmembrane region" description="Helical" evidence="8">
    <location>
        <begin position="350"/>
        <end position="372"/>
    </location>
</feature>
<dbReference type="EnsemblMetazoa" id="MDOA010627-RA">
    <property type="protein sequence ID" value="MDOA010627-PA"/>
    <property type="gene ID" value="MDOA010627"/>
</dbReference>
<keyword evidence="3 8" id="KW-0812">Transmembrane</keyword>
<proteinExistence type="predicted"/>
<dbReference type="RefSeq" id="XP_005181640.2">
    <property type="nucleotide sequence ID" value="XM_005181583.2"/>
</dbReference>
<dbReference type="SUPFAM" id="SSF53850">
    <property type="entry name" value="Periplasmic binding protein-like II"/>
    <property type="match status" value="1"/>
</dbReference>
<protein>
    <recommendedName>
        <fullName evidence="10">Ionotropic glutamate receptor C-terminal domain-containing protein</fullName>
    </recommendedName>
</protein>
<evidence type="ECO:0000256" key="7">
    <source>
        <dbReference type="ARBA" id="ARBA00023180"/>
    </source>
</evidence>
<feature type="transmembrane region" description="Helical" evidence="8">
    <location>
        <begin position="384"/>
        <end position="414"/>
    </location>
</feature>
<dbReference type="eggNOG" id="ENOG502T85Z">
    <property type="taxonomic scope" value="Eukaryota"/>
</dbReference>
<evidence type="ECO:0000256" key="1">
    <source>
        <dbReference type="ARBA" id="ARBA00004651"/>
    </source>
</evidence>
<feature type="transmembrane region" description="Helical" evidence="8">
    <location>
        <begin position="572"/>
        <end position="599"/>
    </location>
</feature>
<reference evidence="9" key="1">
    <citation type="submission" date="2020-05" db="UniProtKB">
        <authorList>
            <consortium name="EnsemblMetazoa"/>
        </authorList>
    </citation>
    <scope>IDENTIFICATION</scope>
    <source>
        <strain evidence="9">Aabys</strain>
    </source>
</reference>
<sequence length="605" mass="69875">MDILRQNANTTWDTAFLMGYILPLVAYIKIPEVIWFISERLNGEHHENLENFMLTLHARTFVPQKVLTNTLSDRIMQTDSKRNYLGVVLTTSADDPILDVHNLVLKGRHGYLNFVVIVDRIDDFRIAEETLYVLERNNFELSLLYVGYRNGSSDLYGITSFPEIHIAKRTNFFSSFSSTMSKVSSGGWDAYGYKYKTPLRQDVPYVFSSHDGQGNVVQRGISFSILNVFLEYVNASMEVYEMPKDPLGGDVIDMRAALNLIRNGEVIILSHAYALFSTDDNLDISYPIMVVRWCIMVPQWNRESTFYYALKPFTNAIWYAVLGTFVILCIIDGLWIYVQSLGKRTVVKRNVLIWLIRDSVLENFCFIINIAASRTIRNPSIMRFLFYAAVWFHGFFLTANYTSLLGSILTVTIFRGQINTMEDLIRANISVMIIDYEYDFLMSGGLNLSQDFLRLIRQVDSATFAQHQLRLNKSYAYFVTDDVWKFLAMQQGHLKQGLFKLTDICFGSFYLGFPMEPDTPVKRSMEYFIRNMYSSGLLEYFENNAFDHALQAGLVQHFNTDKEYTSAHMEHVMIVFVVLFVVYIVSVLTFFMECGYAWLKGKRGK</sequence>
<dbReference type="GO" id="GO:0005886">
    <property type="term" value="C:plasma membrane"/>
    <property type="evidence" value="ECO:0007669"/>
    <property type="project" value="UniProtKB-SubCell"/>
</dbReference>
<dbReference type="KEGG" id="mde:101891281"/>
<evidence type="ECO:0000256" key="6">
    <source>
        <dbReference type="ARBA" id="ARBA00023170"/>
    </source>
</evidence>
<evidence type="ECO:0008006" key="10">
    <source>
        <dbReference type="Google" id="ProtNLM"/>
    </source>
</evidence>
<evidence type="ECO:0000256" key="2">
    <source>
        <dbReference type="ARBA" id="ARBA00022475"/>
    </source>
</evidence>